<proteinExistence type="predicted"/>
<keyword evidence="2" id="KW-1185">Reference proteome</keyword>
<dbReference type="EMBL" id="FN430341">
    <property type="protein sequence ID" value="CAZ85156.1"/>
    <property type="molecule type" value="Genomic_DNA"/>
</dbReference>
<dbReference type="GeneID" id="9183392"/>
<organism evidence="1 2">
    <name type="scientific">Tuber melanosporum (strain Mel28)</name>
    <name type="common">Perigord black truffle</name>
    <dbReference type="NCBI Taxonomy" id="656061"/>
    <lineage>
        <taxon>Eukaryota</taxon>
        <taxon>Fungi</taxon>
        <taxon>Dikarya</taxon>
        <taxon>Ascomycota</taxon>
        <taxon>Pezizomycotina</taxon>
        <taxon>Pezizomycetes</taxon>
        <taxon>Pezizales</taxon>
        <taxon>Tuberaceae</taxon>
        <taxon>Tuber</taxon>
    </lineage>
</organism>
<accession>D5GKW3</accession>
<dbReference type="AlphaFoldDB" id="D5GKW3"/>
<dbReference type="RefSeq" id="XP_002840965.1">
    <property type="nucleotide sequence ID" value="XM_002840919.1"/>
</dbReference>
<dbReference type="HOGENOM" id="CLU_2777739_0_0_1"/>
<evidence type="ECO:0000313" key="1">
    <source>
        <dbReference type="EMBL" id="CAZ85156.1"/>
    </source>
</evidence>
<dbReference type="Proteomes" id="UP000006911">
    <property type="component" value="Unassembled WGS sequence"/>
</dbReference>
<dbReference type="KEGG" id="tml:GSTUM_00009794001"/>
<sequence>MCLVWLSSYLYEYSQSTNGKYACRQPSDCKATTSTVPVQLQPTNSSSRERNTMRHCGRLNKRKKIEKVT</sequence>
<evidence type="ECO:0000313" key="2">
    <source>
        <dbReference type="Proteomes" id="UP000006911"/>
    </source>
</evidence>
<reference evidence="1 2" key="1">
    <citation type="journal article" date="2010" name="Nature">
        <title>Perigord black truffle genome uncovers evolutionary origins and mechanisms of symbiosis.</title>
        <authorList>
            <person name="Martin F."/>
            <person name="Kohler A."/>
            <person name="Murat C."/>
            <person name="Balestrini R."/>
            <person name="Coutinho P.M."/>
            <person name="Jaillon O."/>
            <person name="Montanini B."/>
            <person name="Morin E."/>
            <person name="Noel B."/>
            <person name="Percudani R."/>
            <person name="Porcel B."/>
            <person name="Rubini A."/>
            <person name="Amicucci A."/>
            <person name="Amselem J."/>
            <person name="Anthouard V."/>
            <person name="Arcioni S."/>
            <person name="Artiguenave F."/>
            <person name="Aury J.M."/>
            <person name="Ballario P."/>
            <person name="Bolchi A."/>
            <person name="Brenna A."/>
            <person name="Brun A."/>
            <person name="Buee M."/>
            <person name="Cantarel B."/>
            <person name="Chevalier G."/>
            <person name="Couloux A."/>
            <person name="Da Silva C."/>
            <person name="Denoeud F."/>
            <person name="Duplessis S."/>
            <person name="Ghignone S."/>
            <person name="Hilselberger B."/>
            <person name="Iotti M."/>
            <person name="Marcais B."/>
            <person name="Mello A."/>
            <person name="Miranda M."/>
            <person name="Pacioni G."/>
            <person name="Quesneville H."/>
            <person name="Riccioni C."/>
            <person name="Ruotolo R."/>
            <person name="Splivallo R."/>
            <person name="Stocchi V."/>
            <person name="Tisserant E."/>
            <person name="Viscomi A.R."/>
            <person name="Zambonelli A."/>
            <person name="Zampieri E."/>
            <person name="Henrissat B."/>
            <person name="Lebrun M.H."/>
            <person name="Paolocci F."/>
            <person name="Bonfante P."/>
            <person name="Ottonello S."/>
            <person name="Wincker P."/>
        </authorList>
    </citation>
    <scope>NUCLEOTIDE SEQUENCE [LARGE SCALE GENOMIC DNA]</scope>
    <source>
        <strain evidence="1 2">Mel28</strain>
    </source>
</reference>
<dbReference type="InParanoid" id="D5GKW3"/>
<gene>
    <name evidence="1" type="ORF">GSTUM_00009794001</name>
</gene>
<name>D5GKW3_TUBMM</name>
<protein>
    <submittedName>
        <fullName evidence="1">(Perigord truffle) hypothetical protein</fullName>
    </submittedName>
</protein>